<keyword evidence="1" id="KW-0614">Plasmid</keyword>
<name>A0A2V4ACF7_9PSEU</name>
<evidence type="ECO:0000313" key="2">
    <source>
        <dbReference type="Proteomes" id="UP000249915"/>
    </source>
</evidence>
<gene>
    <name evidence="1" type="ORF">BAY60_35855</name>
</gene>
<accession>A0A2V4ACF7</accession>
<keyword evidence="2" id="KW-1185">Reference proteome</keyword>
<geneLocation type="plasmid" evidence="2">
    <name>ppmurdsm45305</name>
</geneLocation>
<dbReference type="AlphaFoldDB" id="A0A2V4ACF7"/>
<dbReference type="EMBL" id="MASW01000024">
    <property type="protein sequence ID" value="PXY16575.1"/>
    <property type="molecule type" value="Genomic_DNA"/>
</dbReference>
<dbReference type="RefSeq" id="WP_112278815.1">
    <property type="nucleotide sequence ID" value="NZ_CM009984.1"/>
</dbReference>
<sequence length="87" mass="9697">MTHQLDTLAWPQVSQMSVEERLWRADECRTLVTALREQAGVLHAGAPAQAPLAIQQLNEFAERLLRRAARLDIPTRRGAATPRGLPC</sequence>
<dbReference type="Proteomes" id="UP000249915">
    <property type="component" value="Plasmid pPmurDSM45305"/>
</dbReference>
<comment type="caution">
    <text evidence="1">The sequence shown here is derived from an EMBL/GenBank/DDBJ whole genome shotgun (WGS) entry which is preliminary data.</text>
</comment>
<evidence type="ECO:0000313" key="1">
    <source>
        <dbReference type="EMBL" id="PXY16575.1"/>
    </source>
</evidence>
<organism evidence="1 2">
    <name type="scientific">Prauserella muralis</name>
    <dbReference type="NCBI Taxonomy" id="588067"/>
    <lineage>
        <taxon>Bacteria</taxon>
        <taxon>Bacillati</taxon>
        <taxon>Actinomycetota</taxon>
        <taxon>Actinomycetes</taxon>
        <taxon>Pseudonocardiales</taxon>
        <taxon>Pseudonocardiaceae</taxon>
        <taxon>Prauserella</taxon>
    </lineage>
</organism>
<protein>
    <submittedName>
        <fullName evidence="1">Uncharacterized protein</fullName>
    </submittedName>
</protein>
<reference evidence="1 2" key="1">
    <citation type="submission" date="2016-07" db="EMBL/GenBank/DDBJ databases">
        <title>Draft genome sequence of Prauserella muralis DSM 45305, isolated from a mould-covered wall in an indoor environment.</title>
        <authorList>
            <person name="Ruckert C."/>
            <person name="Albersmeier A."/>
            <person name="Jiang C.-L."/>
            <person name="Jiang Y."/>
            <person name="Kalinowski J."/>
            <person name="Schneider O."/>
            <person name="Winkler A."/>
            <person name="Zotchev S.B."/>
        </authorList>
    </citation>
    <scope>NUCLEOTIDE SEQUENCE [LARGE SCALE GENOMIC DNA]</scope>
    <source>
        <strain evidence="1 2">DSM 45305</strain>
        <plasmid evidence="2">ppmurdsm45305</plasmid>
    </source>
</reference>
<proteinExistence type="predicted"/>